<dbReference type="OrthoDB" id="4603684at2"/>
<protein>
    <submittedName>
        <fullName evidence="6">Site-specific recombinase XerD</fullName>
    </submittedName>
</protein>
<organism evidence="6 7">
    <name type="scientific">Mycobacterium bohemicum DSM 44277</name>
    <dbReference type="NCBI Taxonomy" id="1236609"/>
    <lineage>
        <taxon>Bacteria</taxon>
        <taxon>Bacillati</taxon>
        <taxon>Actinomycetota</taxon>
        <taxon>Actinomycetes</taxon>
        <taxon>Mycobacteriales</taxon>
        <taxon>Mycobacteriaceae</taxon>
        <taxon>Mycobacterium</taxon>
    </lineage>
</organism>
<name>A0A0U0WFR0_MYCBE</name>
<dbReference type="GO" id="GO:0006310">
    <property type="term" value="P:DNA recombination"/>
    <property type="evidence" value="ECO:0007669"/>
    <property type="project" value="UniProtKB-KW"/>
</dbReference>
<sequence length="350" mass="38430">MTATSSPRRARTDGERPAWFRGFLADRATRKPSPHTLQAYRHDFDAIAGHLAAGDDLTALNPAGITKDTMRQAFAAYAQTHEAASIRRCWSTWNTVCSYLYTSDLLLANPMELVGQPKPAKTLPRSLPPTAAQALLNAIDAPAANKRVTDWPERDRAIVFTALLAGLRAAELRGANIGDLRLTETGAVLHVRGKGNKDRSVPIEQALVDVLHSYLTSRATRFPHTARARLTTTDRPQWPANAPLFVGRDGNRITRGALHYRVQRAFTLAGPDAQRTPGALVHALRHTYATELANANVSVYTLMKLLGHQSMSTSQRYVTSAGSETRAAAARNPLYDLARQHDLQPGQHQR</sequence>
<dbReference type="GO" id="GO:0015074">
    <property type="term" value="P:DNA integration"/>
    <property type="evidence" value="ECO:0007669"/>
    <property type="project" value="UniProtKB-KW"/>
</dbReference>
<evidence type="ECO:0000256" key="2">
    <source>
        <dbReference type="ARBA" id="ARBA00022908"/>
    </source>
</evidence>
<keyword evidence="4" id="KW-0233">DNA recombination</keyword>
<dbReference type="EMBL" id="CSTD01000006">
    <property type="protein sequence ID" value="CPR13165.1"/>
    <property type="molecule type" value="Genomic_DNA"/>
</dbReference>
<gene>
    <name evidence="6" type="ORF">BN971_04472</name>
</gene>
<feature type="domain" description="Tyr recombinase" evidence="5">
    <location>
        <begin position="122"/>
        <end position="330"/>
    </location>
</feature>
<evidence type="ECO:0000313" key="6">
    <source>
        <dbReference type="EMBL" id="CPR13165.1"/>
    </source>
</evidence>
<dbReference type="GO" id="GO:0003677">
    <property type="term" value="F:DNA binding"/>
    <property type="evidence" value="ECO:0007669"/>
    <property type="project" value="UniProtKB-KW"/>
</dbReference>
<dbReference type="InterPro" id="IPR013762">
    <property type="entry name" value="Integrase-like_cat_sf"/>
</dbReference>
<dbReference type="GO" id="GO:0005737">
    <property type="term" value="C:cytoplasm"/>
    <property type="evidence" value="ECO:0007669"/>
    <property type="project" value="UniProtKB-SubCell"/>
</dbReference>
<dbReference type="PANTHER" id="PTHR30349">
    <property type="entry name" value="PHAGE INTEGRASE-RELATED"/>
    <property type="match status" value="1"/>
</dbReference>
<dbReference type="InterPro" id="IPR002104">
    <property type="entry name" value="Integrase_catalytic"/>
</dbReference>
<dbReference type="RefSeq" id="WP_085180613.1">
    <property type="nucleotide sequence ID" value="NZ_CSTD01000006.1"/>
</dbReference>
<comment type="subcellular location">
    <subcellularLocation>
        <location evidence="1">Cytoplasm</location>
    </subcellularLocation>
</comment>
<accession>A0A0U0WFR0</accession>
<dbReference type="PROSITE" id="PS51898">
    <property type="entry name" value="TYR_RECOMBINASE"/>
    <property type="match status" value="1"/>
</dbReference>
<evidence type="ECO:0000259" key="5">
    <source>
        <dbReference type="PROSITE" id="PS51898"/>
    </source>
</evidence>
<dbReference type="Pfam" id="PF00589">
    <property type="entry name" value="Phage_integrase"/>
    <property type="match status" value="1"/>
</dbReference>
<dbReference type="PANTHER" id="PTHR30349:SF77">
    <property type="entry name" value="TYROSINE RECOMBINASE XERC"/>
    <property type="match status" value="1"/>
</dbReference>
<evidence type="ECO:0000256" key="4">
    <source>
        <dbReference type="ARBA" id="ARBA00023172"/>
    </source>
</evidence>
<evidence type="ECO:0000313" key="7">
    <source>
        <dbReference type="Proteomes" id="UP000198875"/>
    </source>
</evidence>
<dbReference type="Gene3D" id="1.10.443.10">
    <property type="entry name" value="Intergrase catalytic core"/>
    <property type="match status" value="1"/>
</dbReference>
<proteinExistence type="predicted"/>
<dbReference type="Gene3D" id="1.10.150.130">
    <property type="match status" value="1"/>
</dbReference>
<dbReference type="SUPFAM" id="SSF56349">
    <property type="entry name" value="DNA breaking-rejoining enzymes"/>
    <property type="match status" value="1"/>
</dbReference>
<dbReference type="AlphaFoldDB" id="A0A0U0WFR0"/>
<reference evidence="6 7" key="1">
    <citation type="submission" date="2015-03" db="EMBL/GenBank/DDBJ databases">
        <authorList>
            <person name="Murphy D."/>
        </authorList>
    </citation>
    <scope>NUCLEOTIDE SEQUENCE [LARGE SCALE GENOMIC DNA]</scope>
    <source>
        <strain evidence="6 7">DSM 44277</strain>
    </source>
</reference>
<evidence type="ECO:0000256" key="3">
    <source>
        <dbReference type="ARBA" id="ARBA00023125"/>
    </source>
</evidence>
<dbReference type="InterPro" id="IPR011010">
    <property type="entry name" value="DNA_brk_join_enz"/>
</dbReference>
<keyword evidence="2" id="KW-0229">DNA integration</keyword>
<dbReference type="InterPro" id="IPR010998">
    <property type="entry name" value="Integrase_recombinase_N"/>
</dbReference>
<dbReference type="InterPro" id="IPR050090">
    <property type="entry name" value="Tyrosine_recombinase_XerCD"/>
</dbReference>
<dbReference type="Proteomes" id="UP000198875">
    <property type="component" value="Unassembled WGS sequence"/>
</dbReference>
<keyword evidence="3" id="KW-0238">DNA-binding</keyword>
<evidence type="ECO:0000256" key="1">
    <source>
        <dbReference type="ARBA" id="ARBA00004496"/>
    </source>
</evidence>